<feature type="non-terminal residue" evidence="2">
    <location>
        <position position="37"/>
    </location>
</feature>
<evidence type="ECO:0000256" key="1">
    <source>
        <dbReference type="SAM" id="MobiDB-lite"/>
    </source>
</evidence>
<accession>A0A6J4RJ83</accession>
<evidence type="ECO:0000313" key="2">
    <source>
        <dbReference type="EMBL" id="CAA9474022.1"/>
    </source>
</evidence>
<reference evidence="2" key="1">
    <citation type="submission" date="2020-02" db="EMBL/GenBank/DDBJ databases">
        <authorList>
            <person name="Meier V. D."/>
        </authorList>
    </citation>
    <scope>NUCLEOTIDE SEQUENCE</scope>
    <source>
        <strain evidence="2">AVDCRST_MAG05</strain>
    </source>
</reference>
<proteinExistence type="predicted"/>
<feature type="non-terminal residue" evidence="2">
    <location>
        <position position="1"/>
    </location>
</feature>
<protein>
    <submittedName>
        <fullName evidence="2">Uncharacterized protein</fullName>
    </submittedName>
</protein>
<dbReference type="AlphaFoldDB" id="A0A6J4RJ83"/>
<feature type="region of interest" description="Disordered" evidence="1">
    <location>
        <begin position="1"/>
        <end position="37"/>
    </location>
</feature>
<gene>
    <name evidence="2" type="ORF">AVDCRST_MAG05-753</name>
</gene>
<organism evidence="2">
    <name type="scientific">uncultured Rubrobacteraceae bacterium</name>
    <dbReference type="NCBI Taxonomy" id="349277"/>
    <lineage>
        <taxon>Bacteria</taxon>
        <taxon>Bacillati</taxon>
        <taxon>Actinomycetota</taxon>
        <taxon>Rubrobacteria</taxon>
        <taxon>Rubrobacterales</taxon>
        <taxon>Rubrobacteraceae</taxon>
        <taxon>environmental samples</taxon>
    </lineage>
</organism>
<dbReference type="EMBL" id="CADCVM010000091">
    <property type="protein sequence ID" value="CAA9474022.1"/>
    <property type="molecule type" value="Genomic_DNA"/>
</dbReference>
<sequence>GEDRGGAGREQAGRAQKAREEDPGEVPRPAAGKGGRV</sequence>
<name>A0A6J4RJ83_9ACTN</name>